<organism evidence="1 2">
    <name type="scientific">Trifolium medium</name>
    <dbReference type="NCBI Taxonomy" id="97028"/>
    <lineage>
        <taxon>Eukaryota</taxon>
        <taxon>Viridiplantae</taxon>
        <taxon>Streptophyta</taxon>
        <taxon>Embryophyta</taxon>
        <taxon>Tracheophyta</taxon>
        <taxon>Spermatophyta</taxon>
        <taxon>Magnoliopsida</taxon>
        <taxon>eudicotyledons</taxon>
        <taxon>Gunneridae</taxon>
        <taxon>Pentapetalae</taxon>
        <taxon>rosids</taxon>
        <taxon>fabids</taxon>
        <taxon>Fabales</taxon>
        <taxon>Fabaceae</taxon>
        <taxon>Papilionoideae</taxon>
        <taxon>50 kb inversion clade</taxon>
        <taxon>NPAAA clade</taxon>
        <taxon>Hologalegina</taxon>
        <taxon>IRL clade</taxon>
        <taxon>Trifolieae</taxon>
        <taxon>Trifolium</taxon>
    </lineage>
</organism>
<comment type="caution">
    <text evidence="1">The sequence shown here is derived from an EMBL/GenBank/DDBJ whole genome shotgun (WGS) entry which is preliminary data.</text>
</comment>
<dbReference type="AlphaFoldDB" id="A0A392T0S8"/>
<keyword evidence="2" id="KW-1185">Reference proteome</keyword>
<dbReference type="Proteomes" id="UP000265520">
    <property type="component" value="Unassembled WGS sequence"/>
</dbReference>
<name>A0A392T0S8_9FABA</name>
<feature type="non-terminal residue" evidence="1">
    <location>
        <position position="1"/>
    </location>
</feature>
<evidence type="ECO:0000313" key="2">
    <source>
        <dbReference type="Proteomes" id="UP000265520"/>
    </source>
</evidence>
<dbReference type="EMBL" id="LXQA010468487">
    <property type="protein sequence ID" value="MCI53760.1"/>
    <property type="molecule type" value="Genomic_DNA"/>
</dbReference>
<proteinExistence type="predicted"/>
<evidence type="ECO:0000313" key="1">
    <source>
        <dbReference type="EMBL" id="MCI53760.1"/>
    </source>
</evidence>
<sequence length="65" mass="6857">NLGGSLAPPHTNVAPPLPKSLHEVMDSAGRLLYQAIAHFLNVDQSARRKCRAGEASRALVGLVPS</sequence>
<protein>
    <submittedName>
        <fullName evidence="1">Uncharacterized protein</fullName>
    </submittedName>
</protein>
<reference evidence="1 2" key="1">
    <citation type="journal article" date="2018" name="Front. Plant Sci.">
        <title>Red Clover (Trifolium pratense) and Zigzag Clover (T. medium) - A Picture of Genomic Similarities and Differences.</title>
        <authorList>
            <person name="Dluhosova J."/>
            <person name="Istvanek J."/>
            <person name="Nedelnik J."/>
            <person name="Repkova J."/>
        </authorList>
    </citation>
    <scope>NUCLEOTIDE SEQUENCE [LARGE SCALE GENOMIC DNA]</scope>
    <source>
        <strain evidence="2">cv. 10/8</strain>
        <tissue evidence="1">Leaf</tissue>
    </source>
</reference>
<accession>A0A392T0S8</accession>